<protein>
    <submittedName>
        <fullName evidence="2">Uncharacterized protein</fullName>
    </submittedName>
</protein>
<feature type="transmembrane region" description="Helical" evidence="1">
    <location>
        <begin position="49"/>
        <end position="69"/>
    </location>
</feature>
<keyword evidence="1" id="KW-0812">Transmembrane</keyword>
<keyword evidence="1" id="KW-0472">Membrane</keyword>
<evidence type="ECO:0000256" key="1">
    <source>
        <dbReference type="SAM" id="Phobius"/>
    </source>
</evidence>
<name>A0AA36DMK8_CYLNA</name>
<dbReference type="AlphaFoldDB" id="A0AA36DMK8"/>
<accession>A0AA36DMK8</accession>
<evidence type="ECO:0000313" key="3">
    <source>
        <dbReference type="Proteomes" id="UP001176961"/>
    </source>
</evidence>
<comment type="caution">
    <text evidence="2">The sequence shown here is derived from an EMBL/GenBank/DDBJ whole genome shotgun (WGS) entry which is preliminary data.</text>
</comment>
<dbReference type="Proteomes" id="UP001176961">
    <property type="component" value="Unassembled WGS sequence"/>
</dbReference>
<keyword evidence="1" id="KW-1133">Transmembrane helix</keyword>
<evidence type="ECO:0000313" key="2">
    <source>
        <dbReference type="EMBL" id="CAJ0590442.1"/>
    </source>
</evidence>
<dbReference type="EMBL" id="CATQJL010000001">
    <property type="protein sequence ID" value="CAJ0590442.1"/>
    <property type="molecule type" value="Genomic_DNA"/>
</dbReference>
<reference evidence="2" key="1">
    <citation type="submission" date="2023-07" db="EMBL/GenBank/DDBJ databases">
        <authorList>
            <consortium name="CYATHOMIX"/>
        </authorList>
    </citation>
    <scope>NUCLEOTIDE SEQUENCE</scope>
    <source>
        <strain evidence="2">N/A</strain>
    </source>
</reference>
<sequence>MKASSEFNEVEEHEMQKFVAVRQVKSLILLHHGIDDYKRKREAVVKKKMRSALSFCVFFGLVLCTSAAITSGKTAKSGKSAKKPVKKPSKGLFAECISPTSDYMNKKLRKYLQTKMQQKEVSTNITLVLPKSYPLFLCPLAEVAKPGQKYGEFFPGGKVFRYKFKKTYRYKSHYYNEFERKYGPVIIEYPTLLVTAIGVRILPYGCSWDYKEVNCVFVTEKFFRFLRLLAKLGNVQPLNFAQVMPFLQRLHQAGFSLDF</sequence>
<gene>
    <name evidence="2" type="ORF">CYNAS_LOCUS2425</name>
</gene>
<keyword evidence="3" id="KW-1185">Reference proteome</keyword>
<proteinExistence type="predicted"/>
<organism evidence="2 3">
    <name type="scientific">Cylicocyclus nassatus</name>
    <name type="common">Nematode worm</name>
    <dbReference type="NCBI Taxonomy" id="53992"/>
    <lineage>
        <taxon>Eukaryota</taxon>
        <taxon>Metazoa</taxon>
        <taxon>Ecdysozoa</taxon>
        <taxon>Nematoda</taxon>
        <taxon>Chromadorea</taxon>
        <taxon>Rhabditida</taxon>
        <taxon>Rhabditina</taxon>
        <taxon>Rhabditomorpha</taxon>
        <taxon>Strongyloidea</taxon>
        <taxon>Strongylidae</taxon>
        <taxon>Cylicocyclus</taxon>
    </lineage>
</organism>